<dbReference type="InterPro" id="IPR006076">
    <property type="entry name" value="FAD-dep_OxRdtase"/>
</dbReference>
<dbReference type="Proteomes" id="UP000054823">
    <property type="component" value="Unassembled WGS sequence"/>
</dbReference>
<sequence length="441" mass="48257">MTRICDPFSYGEGPIKEGFWGETVSVSPRISLVGHHTAEVAIIGAGVTGLNAALRLAECGVNVTVLDAQRVGWGASGRNGGFCCLGGAKASYESLKRKFGAPAVQDFLRAERAAVDHVSDLIARFGWQVDRHSDGETLLAHNPRVAATFPQVAEDLANTFQLPIEVTAKEDLAAQGFGSGFHGALTITIGFALNPLKYVTHLAEAAEDFGATIFENSAVLETKHRDGCWHLTTPEGEVSAKHLVIASNGYSSEHIPPWMAGRYLPAQSSVLVTRPLTQEEQRAQGWTSAQMAYDSRNLLHYFRLMPDGRFLFGMRGGLATSQRAHDAIRPVIRRDFEKLFPAWADVQTPHFWGGYVCYSRSLTPFAGPVRGAENLYAAFAYHGNGVAVGSYAGAMLAEQILQQKQLVHPEIMLSQPGRFPLGRFRRLLMYPAYLYYALKDL</sequence>
<keyword evidence="4" id="KW-1185">Reference proteome</keyword>
<dbReference type="OrthoDB" id="9806601at2"/>
<gene>
    <name evidence="3" type="primary">puuB_1</name>
    <name evidence="3" type="ORF">SHM7688_00813</name>
</gene>
<dbReference type="InterPro" id="IPR036188">
    <property type="entry name" value="FAD/NAD-bd_sf"/>
</dbReference>
<keyword evidence="1 3" id="KW-0560">Oxidoreductase</keyword>
<proteinExistence type="predicted"/>
<organism evidence="3 4">
    <name type="scientific">Shimia marina</name>
    <dbReference type="NCBI Taxonomy" id="321267"/>
    <lineage>
        <taxon>Bacteria</taxon>
        <taxon>Pseudomonadati</taxon>
        <taxon>Pseudomonadota</taxon>
        <taxon>Alphaproteobacteria</taxon>
        <taxon>Rhodobacterales</taxon>
        <taxon>Roseobacteraceae</taxon>
    </lineage>
</organism>
<dbReference type="PANTHER" id="PTHR13847:SF281">
    <property type="entry name" value="FAD DEPENDENT OXIDOREDUCTASE DOMAIN-CONTAINING PROTEIN"/>
    <property type="match status" value="1"/>
</dbReference>
<dbReference type="GO" id="GO:0005737">
    <property type="term" value="C:cytoplasm"/>
    <property type="evidence" value="ECO:0007669"/>
    <property type="project" value="TreeGrafter"/>
</dbReference>
<evidence type="ECO:0000256" key="1">
    <source>
        <dbReference type="ARBA" id="ARBA00023002"/>
    </source>
</evidence>
<dbReference type="EC" id="1.4.3.-" evidence="3"/>
<dbReference type="EMBL" id="CYPW01000006">
    <property type="protein sequence ID" value="CUH51377.1"/>
    <property type="molecule type" value="Genomic_DNA"/>
</dbReference>
<dbReference type="AlphaFoldDB" id="A0A0P1ELQ9"/>
<dbReference type="GO" id="GO:0016491">
    <property type="term" value="F:oxidoreductase activity"/>
    <property type="evidence" value="ECO:0007669"/>
    <property type="project" value="UniProtKB-KW"/>
</dbReference>
<dbReference type="PANTHER" id="PTHR13847">
    <property type="entry name" value="SARCOSINE DEHYDROGENASE-RELATED"/>
    <property type="match status" value="1"/>
</dbReference>
<dbReference type="Gene3D" id="3.30.9.10">
    <property type="entry name" value="D-Amino Acid Oxidase, subunit A, domain 2"/>
    <property type="match status" value="1"/>
</dbReference>
<accession>A0A0P1ELQ9</accession>
<feature type="domain" description="FAD dependent oxidoreductase" evidence="2">
    <location>
        <begin position="40"/>
        <end position="398"/>
    </location>
</feature>
<dbReference type="STRING" id="321267.SHM7688_00813"/>
<evidence type="ECO:0000313" key="4">
    <source>
        <dbReference type="Proteomes" id="UP000054823"/>
    </source>
</evidence>
<dbReference type="RefSeq" id="WP_058238692.1">
    <property type="nucleotide sequence ID" value="NZ_CYPW01000006.1"/>
</dbReference>
<dbReference type="Pfam" id="PF01266">
    <property type="entry name" value="DAO"/>
    <property type="match status" value="1"/>
</dbReference>
<evidence type="ECO:0000313" key="3">
    <source>
        <dbReference type="EMBL" id="CUH51377.1"/>
    </source>
</evidence>
<dbReference type="SUPFAM" id="SSF51905">
    <property type="entry name" value="FAD/NAD(P)-binding domain"/>
    <property type="match status" value="1"/>
</dbReference>
<name>A0A0P1ELQ9_9RHOB</name>
<protein>
    <submittedName>
        <fullName evidence="3">Gamma-glutamylputrescine oxidoreductase</fullName>
        <ecNumber evidence="3">1.4.3.-</ecNumber>
    </submittedName>
</protein>
<evidence type="ECO:0000259" key="2">
    <source>
        <dbReference type="Pfam" id="PF01266"/>
    </source>
</evidence>
<reference evidence="3 4" key="1">
    <citation type="submission" date="2015-09" db="EMBL/GenBank/DDBJ databases">
        <authorList>
            <consortium name="Swine Surveillance"/>
        </authorList>
    </citation>
    <scope>NUCLEOTIDE SEQUENCE [LARGE SCALE GENOMIC DNA]</scope>
    <source>
        <strain evidence="3 4">CECT 7688</strain>
    </source>
</reference>
<dbReference type="Gene3D" id="3.50.50.60">
    <property type="entry name" value="FAD/NAD(P)-binding domain"/>
    <property type="match status" value="1"/>
</dbReference>